<evidence type="ECO:0000313" key="1">
    <source>
        <dbReference type="EMBL" id="KAI9255157.1"/>
    </source>
</evidence>
<sequence>MSTFEIISVKIISQLYSSHDKIRMTATIKVSKFTGFIQWCQSADRPSTNNNCNCCRCQYVFHNKFDQTDYYFGNMSTGKILLLLLKLLAHPRMPFKQSQKLKNVLLCNSKCKFYQKQIQLISKAIAIVTKANMVLQLLFTAAVDCNLDYSSLFFNEQAKIIWAL</sequence>
<organism evidence="1 2">
    <name type="scientific">Phascolomyces articulosus</name>
    <dbReference type="NCBI Taxonomy" id="60185"/>
    <lineage>
        <taxon>Eukaryota</taxon>
        <taxon>Fungi</taxon>
        <taxon>Fungi incertae sedis</taxon>
        <taxon>Mucoromycota</taxon>
        <taxon>Mucoromycotina</taxon>
        <taxon>Mucoromycetes</taxon>
        <taxon>Mucorales</taxon>
        <taxon>Lichtheimiaceae</taxon>
        <taxon>Phascolomyces</taxon>
    </lineage>
</organism>
<reference evidence="1" key="1">
    <citation type="journal article" date="2022" name="IScience">
        <title>Evolution of zygomycete secretomes and the origins of terrestrial fungal ecologies.</title>
        <authorList>
            <person name="Chang Y."/>
            <person name="Wang Y."/>
            <person name="Mondo S."/>
            <person name="Ahrendt S."/>
            <person name="Andreopoulos W."/>
            <person name="Barry K."/>
            <person name="Beard J."/>
            <person name="Benny G.L."/>
            <person name="Blankenship S."/>
            <person name="Bonito G."/>
            <person name="Cuomo C."/>
            <person name="Desiro A."/>
            <person name="Gervers K.A."/>
            <person name="Hundley H."/>
            <person name="Kuo A."/>
            <person name="LaButti K."/>
            <person name="Lang B.F."/>
            <person name="Lipzen A."/>
            <person name="O'Donnell K."/>
            <person name="Pangilinan J."/>
            <person name="Reynolds N."/>
            <person name="Sandor L."/>
            <person name="Smith M.E."/>
            <person name="Tsang A."/>
            <person name="Grigoriev I.V."/>
            <person name="Stajich J.E."/>
            <person name="Spatafora J.W."/>
        </authorList>
    </citation>
    <scope>NUCLEOTIDE SEQUENCE</scope>
    <source>
        <strain evidence="1">RSA 2281</strain>
    </source>
</reference>
<name>A0AAD5K7Z6_9FUNG</name>
<reference evidence="1" key="2">
    <citation type="submission" date="2023-02" db="EMBL/GenBank/DDBJ databases">
        <authorList>
            <consortium name="DOE Joint Genome Institute"/>
            <person name="Mondo S.J."/>
            <person name="Chang Y."/>
            <person name="Wang Y."/>
            <person name="Ahrendt S."/>
            <person name="Andreopoulos W."/>
            <person name="Barry K."/>
            <person name="Beard J."/>
            <person name="Benny G.L."/>
            <person name="Blankenship S."/>
            <person name="Bonito G."/>
            <person name="Cuomo C."/>
            <person name="Desiro A."/>
            <person name="Gervers K.A."/>
            <person name="Hundley H."/>
            <person name="Kuo A."/>
            <person name="LaButti K."/>
            <person name="Lang B.F."/>
            <person name="Lipzen A."/>
            <person name="O'Donnell K."/>
            <person name="Pangilinan J."/>
            <person name="Reynolds N."/>
            <person name="Sandor L."/>
            <person name="Smith M.W."/>
            <person name="Tsang A."/>
            <person name="Grigoriev I.V."/>
            <person name="Stajich J.E."/>
            <person name="Spatafora J.W."/>
        </authorList>
    </citation>
    <scope>NUCLEOTIDE SEQUENCE</scope>
    <source>
        <strain evidence="1">RSA 2281</strain>
    </source>
</reference>
<comment type="caution">
    <text evidence="1">The sequence shown here is derived from an EMBL/GenBank/DDBJ whole genome shotgun (WGS) entry which is preliminary data.</text>
</comment>
<gene>
    <name evidence="1" type="ORF">BDA99DRAFT_540071</name>
</gene>
<protein>
    <submittedName>
        <fullName evidence="1">Uncharacterized protein</fullName>
    </submittedName>
</protein>
<dbReference type="EMBL" id="JAIXMP010000023">
    <property type="protein sequence ID" value="KAI9255157.1"/>
    <property type="molecule type" value="Genomic_DNA"/>
</dbReference>
<evidence type="ECO:0000313" key="2">
    <source>
        <dbReference type="Proteomes" id="UP001209540"/>
    </source>
</evidence>
<proteinExistence type="predicted"/>
<keyword evidence="2" id="KW-1185">Reference proteome</keyword>
<dbReference type="AlphaFoldDB" id="A0AAD5K7Z6"/>
<accession>A0AAD5K7Z6</accession>
<dbReference type="Proteomes" id="UP001209540">
    <property type="component" value="Unassembled WGS sequence"/>
</dbReference>